<comment type="similarity">
    <text evidence="2 7">Belongs to the peptidase S41B family.</text>
</comment>
<dbReference type="InterPro" id="IPR029414">
    <property type="entry name" value="Tricorn_PDZ"/>
</dbReference>
<dbReference type="Gene3D" id="3.30.750.44">
    <property type="match status" value="1"/>
</dbReference>
<reference evidence="11" key="1">
    <citation type="journal article" date="2019" name="Int. J. Syst. Evol. Microbiol.">
        <title>The Global Catalogue of Microorganisms (GCM) 10K type strain sequencing project: providing services to taxonomists for standard genome sequencing and annotation.</title>
        <authorList>
            <consortium name="The Broad Institute Genomics Platform"/>
            <consortium name="The Broad Institute Genome Sequencing Center for Infectious Disease"/>
            <person name="Wu L."/>
            <person name="Ma J."/>
        </authorList>
    </citation>
    <scope>NUCLEOTIDE SEQUENCE [LARGE SCALE GENOMIC DNA]</scope>
    <source>
        <strain evidence="11">JCM 30346</strain>
    </source>
</reference>
<dbReference type="CDD" id="cd07562">
    <property type="entry name" value="Peptidase_S41_TRI"/>
    <property type="match status" value="1"/>
</dbReference>
<keyword evidence="5 7" id="KW-0378">Hydrolase</keyword>
<dbReference type="SMART" id="SM00245">
    <property type="entry name" value="TSPc"/>
    <property type="match status" value="1"/>
</dbReference>
<dbReference type="PANTHER" id="PTHR43253">
    <property type="entry name" value="TRICORN PROTEASE HOMOLOG 2-RELATED"/>
    <property type="match status" value="1"/>
</dbReference>
<dbReference type="Gene3D" id="3.90.226.10">
    <property type="entry name" value="2-enoyl-CoA Hydratase, Chain A, domain 1"/>
    <property type="match status" value="1"/>
</dbReference>
<feature type="region of interest" description="Disordered" evidence="8">
    <location>
        <begin position="514"/>
        <end position="568"/>
    </location>
</feature>
<gene>
    <name evidence="10" type="ORF">ACFP1K_32065</name>
</gene>
<dbReference type="Gene3D" id="2.30.42.10">
    <property type="match status" value="1"/>
</dbReference>
<comment type="function">
    <text evidence="7">Degrades oligopeptides.</text>
</comment>
<organism evidence="10 11">
    <name type="scientific">Sphaerisporangium aureirubrum</name>
    <dbReference type="NCBI Taxonomy" id="1544736"/>
    <lineage>
        <taxon>Bacteria</taxon>
        <taxon>Bacillati</taxon>
        <taxon>Actinomycetota</taxon>
        <taxon>Actinomycetes</taxon>
        <taxon>Streptosporangiales</taxon>
        <taxon>Streptosporangiaceae</taxon>
        <taxon>Sphaerisporangium</taxon>
    </lineage>
</organism>
<dbReference type="InterPro" id="IPR029045">
    <property type="entry name" value="ClpP/crotonase-like_dom_sf"/>
</dbReference>
<feature type="region of interest" description="Disordered" evidence="8">
    <location>
        <begin position="1073"/>
        <end position="1094"/>
    </location>
</feature>
<dbReference type="Pfam" id="PF26550">
    <property type="entry name" value="Tricorn_2nd"/>
    <property type="match status" value="1"/>
</dbReference>
<proteinExistence type="inferred from homology"/>
<keyword evidence="4 7" id="KW-0645">Protease</keyword>
<dbReference type="InterPro" id="IPR015943">
    <property type="entry name" value="WD40/YVTN_repeat-like_dom_sf"/>
</dbReference>
<keyword evidence="6 7" id="KW-0720">Serine protease</keyword>
<dbReference type="SUPFAM" id="SSF50156">
    <property type="entry name" value="PDZ domain-like"/>
    <property type="match status" value="1"/>
</dbReference>
<dbReference type="PIRSF" id="PIRSF036421">
    <property type="entry name" value="Tricorn_protease"/>
    <property type="match status" value="1"/>
</dbReference>
<evidence type="ECO:0000256" key="4">
    <source>
        <dbReference type="ARBA" id="ARBA00022670"/>
    </source>
</evidence>
<name>A0ABW1NR69_9ACTN</name>
<feature type="compositionally biased region" description="Acidic residues" evidence="8">
    <location>
        <begin position="555"/>
        <end position="565"/>
    </location>
</feature>
<feature type="compositionally biased region" description="Basic and acidic residues" evidence="8">
    <location>
        <begin position="526"/>
        <end position="535"/>
    </location>
</feature>
<accession>A0ABW1NR69</accession>
<dbReference type="InterPro" id="IPR005151">
    <property type="entry name" value="Tail-specific_protease"/>
</dbReference>
<evidence type="ECO:0000256" key="3">
    <source>
        <dbReference type="ARBA" id="ARBA00022490"/>
    </source>
</evidence>
<dbReference type="InterPro" id="IPR012393">
    <property type="entry name" value="Tricorn_protease"/>
</dbReference>
<dbReference type="Pfam" id="PF03572">
    <property type="entry name" value="Peptidase_S41"/>
    <property type="match status" value="1"/>
</dbReference>
<keyword evidence="3 7" id="KW-0963">Cytoplasm</keyword>
<dbReference type="Pfam" id="PF14685">
    <property type="entry name" value="PDZ_Tricorn"/>
    <property type="match status" value="1"/>
</dbReference>
<evidence type="ECO:0000313" key="10">
    <source>
        <dbReference type="EMBL" id="MFC6085840.1"/>
    </source>
</evidence>
<evidence type="ECO:0000256" key="1">
    <source>
        <dbReference type="ARBA" id="ARBA00004496"/>
    </source>
</evidence>
<dbReference type="Gene3D" id="2.130.10.10">
    <property type="entry name" value="YVTN repeat-like/Quinoprotein amine dehydrogenase"/>
    <property type="match status" value="1"/>
</dbReference>
<dbReference type="Gene3D" id="2.120.10.60">
    <property type="entry name" value="Tricorn protease N-terminal domain"/>
    <property type="match status" value="1"/>
</dbReference>
<dbReference type="InterPro" id="IPR001478">
    <property type="entry name" value="PDZ"/>
</dbReference>
<evidence type="ECO:0000256" key="8">
    <source>
        <dbReference type="SAM" id="MobiDB-lite"/>
    </source>
</evidence>
<evidence type="ECO:0000256" key="7">
    <source>
        <dbReference type="PIRNR" id="PIRNR036421"/>
    </source>
</evidence>
<evidence type="ECO:0000256" key="2">
    <source>
        <dbReference type="ARBA" id="ARBA00008524"/>
    </source>
</evidence>
<dbReference type="SUPFAM" id="SSF82171">
    <property type="entry name" value="DPP6 N-terminal domain-like"/>
    <property type="match status" value="1"/>
</dbReference>
<dbReference type="SUPFAM" id="SSF52096">
    <property type="entry name" value="ClpP/crotonase"/>
    <property type="match status" value="1"/>
</dbReference>
<evidence type="ECO:0000259" key="9">
    <source>
        <dbReference type="PROSITE" id="PS50106"/>
    </source>
</evidence>
<dbReference type="InterPro" id="IPR028204">
    <property type="entry name" value="Tricorn_C1"/>
</dbReference>
<dbReference type="EC" id="3.4.21.-" evidence="7"/>
<dbReference type="PANTHER" id="PTHR43253:SF1">
    <property type="entry name" value="TRICORN PROTEASE HOMOLOG 2-RELATED"/>
    <property type="match status" value="1"/>
</dbReference>
<dbReference type="InterPro" id="IPR036034">
    <property type="entry name" value="PDZ_sf"/>
</dbReference>
<feature type="domain" description="PDZ" evidence="9">
    <location>
        <begin position="771"/>
        <end position="851"/>
    </location>
</feature>
<keyword evidence="11" id="KW-1185">Reference proteome</keyword>
<evidence type="ECO:0000313" key="11">
    <source>
        <dbReference type="Proteomes" id="UP001596137"/>
    </source>
</evidence>
<evidence type="ECO:0000256" key="6">
    <source>
        <dbReference type="ARBA" id="ARBA00022825"/>
    </source>
</evidence>
<dbReference type="RefSeq" id="WP_380760400.1">
    <property type="nucleotide sequence ID" value="NZ_JBHSRF010000070.1"/>
</dbReference>
<dbReference type="PROSITE" id="PS50106">
    <property type="entry name" value="PDZ"/>
    <property type="match status" value="1"/>
</dbReference>
<evidence type="ECO:0000256" key="5">
    <source>
        <dbReference type="ARBA" id="ARBA00022801"/>
    </source>
</evidence>
<dbReference type="Pfam" id="PF26549">
    <property type="entry name" value="Tricorn_N"/>
    <property type="match status" value="1"/>
</dbReference>
<dbReference type="Pfam" id="PF14684">
    <property type="entry name" value="Tricorn_C1"/>
    <property type="match status" value="1"/>
</dbReference>
<comment type="subcellular location">
    <subcellularLocation>
        <location evidence="1 7">Cytoplasm</location>
    </subcellularLocation>
</comment>
<comment type="caution">
    <text evidence="10">The sequence shown here is derived from an EMBL/GenBank/DDBJ whole genome shotgun (WGS) entry which is preliminary data.</text>
</comment>
<dbReference type="Proteomes" id="UP001596137">
    <property type="component" value="Unassembled WGS sequence"/>
</dbReference>
<dbReference type="SUPFAM" id="SSF69304">
    <property type="entry name" value="Tricorn protease N-terminal domain"/>
    <property type="match status" value="1"/>
</dbReference>
<dbReference type="EMBL" id="JBHSRF010000070">
    <property type="protein sequence ID" value="MFC6085840.1"/>
    <property type="molecule type" value="Genomic_DNA"/>
</dbReference>
<protein>
    <recommendedName>
        <fullName evidence="7">Tricorn protease homolog</fullName>
        <ecNumber evidence="7">3.4.21.-</ecNumber>
    </recommendedName>
</protein>
<sequence length="1094" mass="120824">MSAYLRFPTIFGQVVVFAAEDDLWMVSDEGGRAFRLTAGVAEATYPRFSPDGGLLAFVGREEGPEEVYLMPADGGAGRRLTYDGAMCTVTAWSPDGAVIYASDAREPFDRRKWLHRVTPDGVAERLPHGPANTISYGPGGAVVLGRNTADPARWKRYRGGTMGDLWIDREGDGEFARLITLAGNLASPCWVGERIYFLSDHEGIGNVYSCTPAGAELRRHTDHTDYYARNLSSDGTRLVYHAAAELYVLDPADGESRHLDVRLASSRTQRNRRFASAARYLDSARLTPDGSGLAVTTRGKAYSFGNWEGPVRQHGEPDGVRYRLLSWLPGRERLIAAASDESDREVLVVLSADGSTEPVRLTGLDTGRAIQLEVAPGTGTDRIAVTNHRNELLVIELPDEDGEPPTLTVADHSRYAAVADPTWSPDGDWLAYTYPESPQTTAIKVFQVATGETHRVTRPVLRDTMPAFDPEGRYLYFIGERIFNPVYDSMQFDLGFPLGTRPFAVALRDDVGSPFVPEPRPLTGDDTAKGPRRTTEPSAADPGEDDTENTTAAEVPEEDGDDDDEGLRIDLDGIERRVVAFPVPEGRYHRVAGLKDKVLFTVYPVAGSRGDEYADPVSGSLQAYDLRKQKLDTLTGDVGDFRVGEDGTTLLYRSGRRLRVIRAGDTPPDDDSTTRAAGWIDLQRIKVSVLPEAEWRQMFREAWRLQREHFWVEDMAGVDWDGVYERYLPLVDKVTTRGEFSDLLWELQGELGTSHAYESGGEYREGPHYWQGLLGVDWAYEDGAHTIARIVGGDHWDPEATSPLNRPGLDVRPGDVVIAVNGRPADTPAGPARLLVNQADQEVELTVRRGDAPPRRITVKAISDEQPGRYRDWVETNRARTHERTGGRVGYLHIPDMGPQGYAEFHRGFLAEYDREGLVVDVRYNGGGHVSGLLLQKLARRRLGYGFPRWGSPDPYPAEAPRGPMVAVTNELAGSDGDIFSHTFKLLGLGPLVGKRTWGGVIGIWPRHRLADGTVTTQPEFSFAFDDVGWRVENYGTDPDVEVDITPQEYARGVDSQLERAIDIVLAILVERPPHTPNPADRPRLGAPPLPPRG</sequence>